<keyword evidence="7" id="KW-0915">Sodium</keyword>
<dbReference type="RefSeq" id="XP_034232250.1">
    <property type="nucleotide sequence ID" value="XM_034376359.1"/>
</dbReference>
<dbReference type="GO" id="GO:0005886">
    <property type="term" value="C:plasma membrane"/>
    <property type="evidence" value="ECO:0007669"/>
    <property type="project" value="TreeGrafter"/>
</dbReference>
<dbReference type="InterPro" id="IPR001873">
    <property type="entry name" value="ENaC"/>
</dbReference>
<evidence type="ECO:0000256" key="11">
    <source>
        <dbReference type="ARBA" id="ARBA00023303"/>
    </source>
</evidence>
<dbReference type="PANTHER" id="PTHR11690">
    <property type="entry name" value="AMILORIDE-SENSITIVE SODIUM CHANNEL-RELATED"/>
    <property type="match status" value="1"/>
</dbReference>
<evidence type="ECO:0000256" key="10">
    <source>
        <dbReference type="ARBA" id="ARBA00023201"/>
    </source>
</evidence>
<keyword evidence="6 14" id="KW-1133">Transmembrane helix</keyword>
<dbReference type="AlphaFoldDB" id="A0A6P8Y6R0"/>
<evidence type="ECO:0000256" key="13">
    <source>
        <dbReference type="SAM" id="MobiDB-lite"/>
    </source>
</evidence>
<evidence type="ECO:0000256" key="9">
    <source>
        <dbReference type="ARBA" id="ARBA00023136"/>
    </source>
</evidence>
<dbReference type="PRINTS" id="PR01078">
    <property type="entry name" value="AMINACHANNEL"/>
</dbReference>
<evidence type="ECO:0000256" key="12">
    <source>
        <dbReference type="RuleBase" id="RU000679"/>
    </source>
</evidence>
<dbReference type="FunCoup" id="A0A6P8Y6R0">
    <property type="interactions" value="41"/>
</dbReference>
<evidence type="ECO:0000256" key="6">
    <source>
        <dbReference type="ARBA" id="ARBA00022989"/>
    </source>
</evidence>
<dbReference type="Proteomes" id="UP000515158">
    <property type="component" value="Unplaced"/>
</dbReference>
<feature type="transmembrane region" description="Helical" evidence="14">
    <location>
        <begin position="475"/>
        <end position="501"/>
    </location>
</feature>
<evidence type="ECO:0000313" key="16">
    <source>
        <dbReference type="RefSeq" id="XP_034232250.1"/>
    </source>
</evidence>
<keyword evidence="15" id="KW-1185">Reference proteome</keyword>
<dbReference type="PANTHER" id="PTHR11690:SF237">
    <property type="entry name" value="PICKPOCKET 16-RELATED"/>
    <property type="match status" value="1"/>
</dbReference>
<evidence type="ECO:0000256" key="14">
    <source>
        <dbReference type="SAM" id="Phobius"/>
    </source>
</evidence>
<evidence type="ECO:0000256" key="5">
    <source>
        <dbReference type="ARBA" id="ARBA00022692"/>
    </source>
</evidence>
<gene>
    <name evidence="16" type="primary">LOC117640105</name>
</gene>
<dbReference type="KEGG" id="tpal:117640105"/>
<evidence type="ECO:0000256" key="8">
    <source>
        <dbReference type="ARBA" id="ARBA00023065"/>
    </source>
</evidence>
<evidence type="ECO:0000256" key="3">
    <source>
        <dbReference type="ARBA" id="ARBA00022448"/>
    </source>
</evidence>
<keyword evidence="9 14" id="KW-0472">Membrane</keyword>
<feature type="region of interest" description="Disordered" evidence="13">
    <location>
        <begin position="516"/>
        <end position="537"/>
    </location>
</feature>
<keyword evidence="8 12" id="KW-0406">Ion transport</keyword>
<evidence type="ECO:0000313" key="15">
    <source>
        <dbReference type="Proteomes" id="UP000515158"/>
    </source>
</evidence>
<accession>A0A6P8Y6R0</accession>
<dbReference type="Gene3D" id="2.60.470.10">
    <property type="entry name" value="Acid-sensing ion channels like domains"/>
    <property type="match status" value="1"/>
</dbReference>
<keyword evidence="3 12" id="KW-0813">Transport</keyword>
<evidence type="ECO:0000256" key="2">
    <source>
        <dbReference type="ARBA" id="ARBA00007193"/>
    </source>
</evidence>
<proteinExistence type="inferred from homology"/>
<feature type="transmembrane region" description="Helical" evidence="14">
    <location>
        <begin position="59"/>
        <end position="80"/>
    </location>
</feature>
<name>A0A6P8Y6R0_THRPL</name>
<evidence type="ECO:0000256" key="1">
    <source>
        <dbReference type="ARBA" id="ARBA00004141"/>
    </source>
</evidence>
<protein>
    <submittedName>
        <fullName evidence="16">Sodium channel protein Nach-like</fullName>
    </submittedName>
</protein>
<dbReference type="InParanoid" id="A0A6P8Y6R0"/>
<dbReference type="Pfam" id="PF00858">
    <property type="entry name" value="ASC"/>
    <property type="match status" value="1"/>
</dbReference>
<dbReference type="GO" id="GO:0015280">
    <property type="term" value="F:ligand-gated sodium channel activity"/>
    <property type="evidence" value="ECO:0007669"/>
    <property type="project" value="TreeGrafter"/>
</dbReference>
<comment type="subcellular location">
    <subcellularLocation>
        <location evidence="1">Membrane</location>
        <topology evidence="1">Multi-pass membrane protein</topology>
    </subcellularLocation>
</comment>
<keyword evidence="11 12" id="KW-0407">Ion channel</keyword>
<organism evidence="16">
    <name type="scientific">Thrips palmi</name>
    <name type="common">Melon thrips</name>
    <dbReference type="NCBI Taxonomy" id="161013"/>
    <lineage>
        <taxon>Eukaryota</taxon>
        <taxon>Metazoa</taxon>
        <taxon>Ecdysozoa</taxon>
        <taxon>Arthropoda</taxon>
        <taxon>Hexapoda</taxon>
        <taxon>Insecta</taxon>
        <taxon>Pterygota</taxon>
        <taxon>Neoptera</taxon>
        <taxon>Paraneoptera</taxon>
        <taxon>Thysanoptera</taxon>
        <taxon>Terebrantia</taxon>
        <taxon>Thripoidea</taxon>
        <taxon>Thripidae</taxon>
        <taxon>Thrips</taxon>
    </lineage>
</organism>
<evidence type="ECO:0000256" key="7">
    <source>
        <dbReference type="ARBA" id="ARBA00023053"/>
    </source>
</evidence>
<comment type="similarity">
    <text evidence="2 12">Belongs to the amiloride-sensitive sodium channel (TC 1.A.6) family.</text>
</comment>
<evidence type="ECO:0000256" key="4">
    <source>
        <dbReference type="ARBA" id="ARBA00022461"/>
    </source>
</evidence>
<dbReference type="OrthoDB" id="6502088at2759"/>
<keyword evidence="10 12" id="KW-0739">Sodium transport</keyword>
<keyword evidence="4 12" id="KW-0894">Sodium channel</keyword>
<keyword evidence="5 12" id="KW-0812">Transmembrane</keyword>
<reference evidence="16" key="1">
    <citation type="submission" date="2025-08" db="UniProtKB">
        <authorList>
            <consortium name="RefSeq"/>
        </authorList>
    </citation>
    <scope>IDENTIFICATION</scope>
    <source>
        <tissue evidence="16">Total insect</tissue>
    </source>
</reference>
<sequence>MRAAETDDNVGAAGTTQRHLGAKLCKDALRRQAVEFCLQTGMHGYKYIAQPGKHGVERVFWVVAVAVSMVAAVWTMLFAYDFNQSHRTLLAVDTTHHPLWRVHVPAVTVCPSNKVLRSRAAQLISAMRLPDGVTEEDALQDMAKLVEIILPRAVNTSNLERLQAILDANKMSVDQVMWMVSPSCDELLVKCRWKRKLCSRCSDLFRKVRTSYGYCCSFNYLDREQDTIKTRTHAGGCVGTAPGSVQRLSACGSADGLSMAVYVQPSNYFASIVPSYSVMVLLHSALQFPDESAHTKVIGTGTISLISYVAEVTEATDRLRRSLDPRERKCLFSDETYLPMYRNFTFGNCMASCKANMTMEVCGCFPITFPHVLNRKLCNLLDVPCQAALFSPTWPVGRKPLNVTSCPRCKATCEHVQYIVKSSTGGLNWTTDPGNYFVSGMSDRNASEYAIVHVYARRSITTRNKMDRHLLTEDLLGSLGGLSGLFVGFSLVAGFECVYFFTIRPCFRTQRGINTASSTPWNSKSSEEKAHQRSPAGRISPFVLVPPRILALRADAVGRRRPPRPFKATVGQ</sequence>
<dbReference type="GeneID" id="117640105"/>